<evidence type="ECO:0000313" key="4">
    <source>
        <dbReference type="Proteomes" id="UP001305521"/>
    </source>
</evidence>
<reference evidence="3 4" key="1">
    <citation type="submission" date="2023-11" db="EMBL/GenBank/DDBJ databases">
        <title>Arctic aerobic anoxygenic photoheterotroph Sediminicoccus rosea KRV36 adapts its photosynthesis to long days of polar summer.</title>
        <authorList>
            <person name="Tomasch J."/>
            <person name="Kopejtka K."/>
            <person name="Bily T."/>
            <person name="Gardiner A.T."/>
            <person name="Gardian Z."/>
            <person name="Shivaramu S."/>
            <person name="Koblizek M."/>
            <person name="Engelhardt F."/>
            <person name="Kaftan D."/>
        </authorList>
    </citation>
    <scope>NUCLEOTIDE SEQUENCE [LARGE SCALE GENOMIC DNA]</scope>
    <source>
        <strain evidence="3 4">R-30</strain>
    </source>
</reference>
<evidence type="ECO:0000259" key="2">
    <source>
        <dbReference type="Pfam" id="PF20091"/>
    </source>
</evidence>
<accession>A0ABZ0PQ11</accession>
<gene>
    <name evidence="3" type="ORF">R9Z33_10895</name>
</gene>
<dbReference type="InterPro" id="IPR045394">
    <property type="entry name" value="Abhydrolase_dom"/>
</dbReference>
<sequence length="658" mass="69748">MRNIALMLALAATPAAAQVARFEMEAPTPAYAGTSFGAAGPYELLRGRATIALDPADPRNAVIADIALAPRNAAGRVEAVADVLILRPTDPARANGTLLVEPPNRGRQIIGQLLNDAPGASNGRYATAADAGNGWMFRQGYTLAWIGWQGDPTPGQGMRVQVPRVPNVTGTVRDEFVFDNRTNPAIGRLTYELADPASLRVTVRARTEDARATPPGLAVAFTAPDRVTITRPEGFDAGAIYEVTYTARDPGVMGMGFAAFRDVAAALRHGEVPMDPQAGGNPQAGRASARAVTLGVSQSGRFLRDAVYLGFNEDTAGRQVFDGMVPHIPGARRTDMNARWAQPGRNPSDHTDRLYPADQFPFTYADTTDPLSGTTDGLLRRCTEARRCPRIMQTDTEFEFWGARGSLTVTDAAGRHVALPANVRAYMFTGHPHYATAEAWAQQGQLCAMPLNPLQAGAPMRALMVAMEAWMREGREPPASRTPNVADGTLRPSGNLARRGEGPANFAFPPIPGLVAPDSITPAYRLDLNVMPPRAIGAWPVLVPTVDADGNAVGGLRLPVIAAPRATYTGYNPRAAGFGAGALCTNQGAALAFAATRAEREARGDPRPSIAERWPDQAAYVAAVRASAEGLVAERLLLAEDAAAMVAAAEAGTLARLR</sequence>
<keyword evidence="3" id="KW-0378">Hydrolase</keyword>
<dbReference type="GO" id="GO:0016787">
    <property type="term" value="F:hydrolase activity"/>
    <property type="evidence" value="ECO:0007669"/>
    <property type="project" value="UniProtKB-KW"/>
</dbReference>
<feature type="chain" id="PRO_5046409384" evidence="1">
    <location>
        <begin position="18"/>
        <end position="658"/>
    </location>
</feature>
<dbReference type="RefSeq" id="WP_318651321.1">
    <property type="nucleotide sequence ID" value="NZ_CP137852.1"/>
</dbReference>
<dbReference type="EMBL" id="CP137852">
    <property type="protein sequence ID" value="WPB87368.1"/>
    <property type="molecule type" value="Genomic_DNA"/>
</dbReference>
<name>A0ABZ0PQ11_9PROT</name>
<evidence type="ECO:0000256" key="1">
    <source>
        <dbReference type="SAM" id="SignalP"/>
    </source>
</evidence>
<keyword evidence="4" id="KW-1185">Reference proteome</keyword>
<dbReference type="Pfam" id="PF20091">
    <property type="entry name" value="Abhydrolase_10"/>
    <property type="match status" value="1"/>
</dbReference>
<protein>
    <submittedName>
        <fullName evidence="3">Alpha/beta hydrolase domain-containing protein</fullName>
    </submittedName>
</protein>
<proteinExistence type="predicted"/>
<evidence type="ECO:0000313" key="3">
    <source>
        <dbReference type="EMBL" id="WPB87368.1"/>
    </source>
</evidence>
<dbReference type="Proteomes" id="UP001305521">
    <property type="component" value="Chromosome"/>
</dbReference>
<organism evidence="3 4">
    <name type="scientific">Sediminicoccus rosea</name>
    <dbReference type="NCBI Taxonomy" id="1225128"/>
    <lineage>
        <taxon>Bacteria</taxon>
        <taxon>Pseudomonadati</taxon>
        <taxon>Pseudomonadota</taxon>
        <taxon>Alphaproteobacteria</taxon>
        <taxon>Acetobacterales</taxon>
        <taxon>Roseomonadaceae</taxon>
        <taxon>Sediminicoccus</taxon>
    </lineage>
</organism>
<feature type="signal peptide" evidence="1">
    <location>
        <begin position="1"/>
        <end position="17"/>
    </location>
</feature>
<keyword evidence="1" id="KW-0732">Signal</keyword>
<feature type="domain" description="Alpha/beta hydrolase" evidence="2">
    <location>
        <begin position="186"/>
        <end position="647"/>
    </location>
</feature>